<feature type="compositionally biased region" description="Low complexity" evidence="1">
    <location>
        <begin position="35"/>
        <end position="51"/>
    </location>
</feature>
<keyword evidence="3" id="KW-1185">Reference proteome</keyword>
<protein>
    <submittedName>
        <fullName evidence="2">Uncharacterized protein</fullName>
    </submittedName>
</protein>
<feature type="compositionally biased region" description="Basic and acidic residues" evidence="1">
    <location>
        <begin position="21"/>
        <end position="34"/>
    </location>
</feature>
<evidence type="ECO:0000313" key="2">
    <source>
        <dbReference type="EMBL" id="RSH90687.1"/>
    </source>
</evidence>
<gene>
    <name evidence="2" type="ORF">EHS25_001292</name>
</gene>
<sequence length="209" mass="22768">MPPKSTATTKAKSAGQAKLKKVSEAQKRKGKEPQKQTSKTAAKAKNSGKATPVGSYLVTCETIEEEWPDDVGEEGMVLDIREAGQKGVYEASFDFGMAEGAMVLSSDKEALKAHINRLDKHNWYKGADEDAKKAKAASTTSARKLFLARRSCETGEGQIHSMPSNGTMSFDAKFTSFSGTFGFAHIGEDVTFILRHTTSMYPTAFPHYE</sequence>
<dbReference type="Proteomes" id="UP000279259">
    <property type="component" value="Unassembled WGS sequence"/>
</dbReference>
<comment type="caution">
    <text evidence="2">The sequence shown here is derived from an EMBL/GenBank/DDBJ whole genome shotgun (WGS) entry which is preliminary data.</text>
</comment>
<name>A0A427YHX9_9TREE</name>
<feature type="compositionally biased region" description="Polar residues" evidence="1">
    <location>
        <begin position="1"/>
        <end position="11"/>
    </location>
</feature>
<proteinExistence type="predicted"/>
<dbReference type="OrthoDB" id="4630416at2759"/>
<feature type="region of interest" description="Disordered" evidence="1">
    <location>
        <begin position="1"/>
        <end position="52"/>
    </location>
</feature>
<dbReference type="AlphaFoldDB" id="A0A427YHX9"/>
<evidence type="ECO:0000313" key="3">
    <source>
        <dbReference type="Proteomes" id="UP000279259"/>
    </source>
</evidence>
<dbReference type="EMBL" id="RSCD01000010">
    <property type="protein sequence ID" value="RSH90687.1"/>
    <property type="molecule type" value="Genomic_DNA"/>
</dbReference>
<dbReference type="STRING" id="1890683.A0A427YHX9"/>
<reference evidence="2 3" key="1">
    <citation type="submission" date="2018-11" db="EMBL/GenBank/DDBJ databases">
        <title>Genome sequence of Saitozyma podzolica DSM 27192.</title>
        <authorList>
            <person name="Aliyu H."/>
            <person name="Gorte O."/>
            <person name="Ochsenreither K."/>
        </authorList>
    </citation>
    <scope>NUCLEOTIDE SEQUENCE [LARGE SCALE GENOMIC DNA]</scope>
    <source>
        <strain evidence="2 3">DSM 27192</strain>
    </source>
</reference>
<evidence type="ECO:0000256" key="1">
    <source>
        <dbReference type="SAM" id="MobiDB-lite"/>
    </source>
</evidence>
<organism evidence="2 3">
    <name type="scientific">Saitozyma podzolica</name>
    <dbReference type="NCBI Taxonomy" id="1890683"/>
    <lineage>
        <taxon>Eukaryota</taxon>
        <taxon>Fungi</taxon>
        <taxon>Dikarya</taxon>
        <taxon>Basidiomycota</taxon>
        <taxon>Agaricomycotina</taxon>
        <taxon>Tremellomycetes</taxon>
        <taxon>Tremellales</taxon>
        <taxon>Trimorphomycetaceae</taxon>
        <taxon>Saitozyma</taxon>
    </lineage>
</organism>
<accession>A0A427YHX9</accession>